<dbReference type="EMBL" id="JNSL01000095">
    <property type="protein sequence ID" value="KGA16045.1"/>
    <property type="molecule type" value="Genomic_DNA"/>
</dbReference>
<feature type="transmembrane region" description="Helical" evidence="1">
    <location>
        <begin position="12"/>
        <end position="33"/>
    </location>
</feature>
<dbReference type="AlphaFoldDB" id="A0A094PW98"/>
<keyword evidence="1" id="KW-0812">Transmembrane</keyword>
<gene>
    <name evidence="2" type="ORF">GM51_13470</name>
</gene>
<organism evidence="2">
    <name type="scientific">freshwater metagenome</name>
    <dbReference type="NCBI Taxonomy" id="449393"/>
    <lineage>
        <taxon>unclassified sequences</taxon>
        <taxon>metagenomes</taxon>
        <taxon>ecological metagenomes</taxon>
    </lineage>
</organism>
<keyword evidence="1" id="KW-1133">Transmembrane helix</keyword>
<accession>A0A094PW98</accession>
<proteinExistence type="predicted"/>
<evidence type="ECO:0000313" key="2">
    <source>
        <dbReference type="EMBL" id="KGA16045.1"/>
    </source>
</evidence>
<keyword evidence="1" id="KW-0472">Membrane</keyword>
<name>A0A094PW98_9ZZZZ</name>
<sequence>MKSKFEEGNVIVEFIGITVALLIPISIVASASLTIAQSYLATDIAARNGSRAFVISGNDAIANYDARSAANLAMQDYKALDEHVSVSISCTKSPCLTPGGFVTVSVSRQIDLSLPVNLGSRSVLVSAQHTAIVDELRSP</sequence>
<protein>
    <submittedName>
        <fullName evidence="2">Uncharacterized protein</fullName>
    </submittedName>
</protein>
<comment type="caution">
    <text evidence="2">The sequence shown here is derived from an EMBL/GenBank/DDBJ whole genome shotgun (WGS) entry which is preliminary data.</text>
</comment>
<evidence type="ECO:0000256" key="1">
    <source>
        <dbReference type="SAM" id="Phobius"/>
    </source>
</evidence>
<reference evidence="2" key="1">
    <citation type="submission" date="2014-06" db="EMBL/GenBank/DDBJ databases">
        <title>Key roles for freshwater Actinobacteria revealed by deep metagenomic sequencing.</title>
        <authorList>
            <person name="Ghai R."/>
            <person name="Mizuno C.M."/>
            <person name="Picazo A."/>
            <person name="Camacho A."/>
            <person name="Rodriguez-Valera F."/>
        </authorList>
    </citation>
    <scope>NUCLEOTIDE SEQUENCE</scope>
</reference>